<dbReference type="SUPFAM" id="SSF53649">
    <property type="entry name" value="Alkaline phosphatase-like"/>
    <property type="match status" value="3"/>
</dbReference>
<evidence type="ECO:0000259" key="2">
    <source>
        <dbReference type="PROSITE" id="PS50268"/>
    </source>
</evidence>
<dbReference type="EMBL" id="CP017305">
    <property type="protein sequence ID" value="AOS83391.1"/>
    <property type="molecule type" value="Genomic_DNA"/>
</dbReference>
<accession>A0A1D8CZ31</accession>
<keyword evidence="4" id="KW-1185">Reference proteome</keyword>
<gene>
    <name evidence="3" type="ORF">BIU88_04075</name>
</gene>
<dbReference type="GO" id="GO:0016020">
    <property type="term" value="C:membrane"/>
    <property type="evidence" value="ECO:0007669"/>
    <property type="project" value="InterPro"/>
</dbReference>
<dbReference type="GO" id="GO:0005509">
    <property type="term" value="F:calcium ion binding"/>
    <property type="evidence" value="ECO:0007669"/>
    <property type="project" value="InterPro"/>
</dbReference>
<dbReference type="SMART" id="SM00098">
    <property type="entry name" value="alkPPc"/>
    <property type="match status" value="1"/>
</dbReference>
<feature type="domain" description="Cadherin" evidence="2">
    <location>
        <begin position="1154"/>
        <end position="1292"/>
    </location>
</feature>
<dbReference type="NCBIfam" id="NF038117">
    <property type="entry name" value="choice_anch_I"/>
    <property type="match status" value="1"/>
</dbReference>
<dbReference type="SUPFAM" id="SSF49313">
    <property type="entry name" value="Cadherin-like"/>
    <property type="match status" value="5"/>
</dbReference>
<organism evidence="3 4">
    <name type="scientific">Chlorobaculum limnaeum</name>
    <dbReference type="NCBI Taxonomy" id="274537"/>
    <lineage>
        <taxon>Bacteria</taxon>
        <taxon>Pseudomonadati</taxon>
        <taxon>Chlorobiota</taxon>
        <taxon>Chlorobiia</taxon>
        <taxon>Chlorobiales</taxon>
        <taxon>Chlorobiaceae</taxon>
        <taxon>Chlorobaculum</taxon>
    </lineage>
</organism>
<dbReference type="SMART" id="SM00736">
    <property type="entry name" value="CADG"/>
    <property type="match status" value="4"/>
</dbReference>
<dbReference type="Pfam" id="PF00245">
    <property type="entry name" value="Alk_phosphatase"/>
    <property type="match status" value="2"/>
</dbReference>
<sequence>MVINPNPLLNASVDGPGNVVTLYFSDKLDTSSVPALDQFAVFSDGIEQVITAIQLVNNQVILTLAASLDSLLPVTVSYTSSSDTLQNINGDDVASFEDAEVDNQLSLTASESESFTFASTITMDYGAEISAFDPSSQRLFVTSPEGGLQILGIDDQLQMTKFATIELGSNMVNSVAVKNGIVAVAVADADKTQPGKVYFLDAGATILDASMILGSVEVGANPDMLTFTPDGSKVLVANEGEMASESSDPEGSVSIIDLSEVLAGKATEPTVTTAGFTAFNSQLDALKEAGVRLFAGEDGFESTTVAQDLEPEYISISPDGTTAFVTLQENNAIAILDIASGTFTGIVPLGLKSFSSLPFDGSDKDGIDLQTGQPVYGKYMPDAIASFTGSDGKTYYVIANEGDDRDDFLATPETARVKDLVLDSTVFPDAATLQGNNELGRLTVSNASGNNGDTDGDGDIDQLLAYGARSFSILDSEGNIVFDSASHIEQFVAQYGLYTGAAGAGLFDDGRSDNKGPEPEGITVGVVDGKTLAFVTLERGGGGVMVYDVTNPEEVSFVQYLAHSGDVSPEGVLFISAADSPTGHELLIVSNEVSNTVTIFQENHAPELVDGYSDVTVMEDQAFDRVLVVENMFSDADEDDTLTYTVTLANGDPLPTWLTVSETEQNLDEMLDYFKSGGQWPATDSASAGTAIATGVKTVDGNIAWERTDSAGGEIETIAETLRGELGYAIGVASTVPFSHATPATFVSHDVSRNNYWDIAHEILFETQPEVVIGGGMENSNFAKAVKSAGNVDRDLDDNGYNDDYDAFVNDTDGTEYVFVKREEGEDGGDTLAAAAATVDLSAGEKLFGLYGTSGGNFEYYNVYDTPGIATITRSTTDATPTVDEDPTLAEVTNVSLSVLNQDADGFFIMIEQGDIDWRNHANDYENMIGGVYDLEMAVTAAENYVASGVNGIDWSNTLVIVTSDHSNSYLRAQEELGMGDLPEQNGKSYPDGEVTYASGGHTNELVTVSARGAGATYFGELAGQIYDGTEIIDNTQIYEAMMKAATEAGAEHIILFIGDGMNVEHEIAGSRYLYGEDFGLTWHDWGTLEDGWSGYASTWDVTAYNKYASMAGVDSYSETTFDPLIGYDPAKGGVTPYPVEMPESFTLSGTPGNDEVGSIEIKVTATDKSGVSVSDTFTLTVENTNDAPMVANAIADQGATEDAAFSFTVPSNTFNDVDAGDTLSYTATLADGSVLPGWLSFNAGTRTFSGTPDNDEVGSIEIKVTATDESGVSVSDTFTLTVENTNDAPEVGRAIENVTVLEDGKLNYHVLSNSFTDVDAGDTFTYTATLANGDPLPDWLNFDASSHNLETMEKYFLAGGSAKKATDSASAGTAIATGVKTVDGNIAWERTDSAGGEIETIAETLRGELGYAIGVASTVPFSHATPATFVSHDVSRNNYWDIAHEILFETQPEVVIGGGMENSNFAKAVKSAGNVDRDLDDNGYNDDYDAFVNDTDGTEYVFVKREEGEDGGDTLAAAAATVDLSAGEKLFGLYGTSGGNFEYYNVYDTPGIATITRSTTDATPTVDEDPTLAEVTNVSLSVLNQDADGFFIMIEQGDIDWRNHANDYENMIGGVYDLEMAVTAAENYVASGVNGIDWSNTLVIVTSDHSNSYLRAQEELGMGDLPEQNGKSYPDGEVTYASGGHTNELVTVSARGAGATYFGELAGQIYDGTEIIDNTQIYEAMMKAATEAGAEHIILFIGDGMNVEHEIAGSRYLYGEDFGLTWHDWGTLEDGWSGYASTWDVTAYNTYAGLNGVDDYVDFDSANKVIGYDPAQGGETPYPVAMTFSGTPGHEDVGSIEIKVTATDKSGVSVSDTFTLTVVDDVAPTVTASNPADEAAAVDVNGTITFEFSEEIELLDETGVVLHAGSVDGTVVDADVSVTGSTLMVDPTGALVNGTEYYLTFDGDAVCDLAGNYYDDDESDVFHFTTLEAAVAATGGSSDGLGAGEMLAGVAGIGLLAFLIF</sequence>
<dbReference type="STRING" id="274537.BIU88_04075"/>
<dbReference type="Gene3D" id="2.60.40.10">
    <property type="entry name" value="Immunoglobulins"/>
    <property type="match status" value="3"/>
</dbReference>
<dbReference type="Gene3D" id="3.40.720.10">
    <property type="entry name" value="Alkaline Phosphatase, subunit A"/>
    <property type="match status" value="2"/>
</dbReference>
<dbReference type="Pfam" id="PF05345">
    <property type="entry name" value="He_PIG"/>
    <property type="match status" value="4"/>
</dbReference>
<dbReference type="InterPro" id="IPR014755">
    <property type="entry name" value="Cu-Rt/internalin_Ig-like"/>
</dbReference>
<dbReference type="InterPro" id="IPR013783">
    <property type="entry name" value="Ig-like_fold"/>
</dbReference>
<dbReference type="InterPro" id="IPR006644">
    <property type="entry name" value="Cadg"/>
</dbReference>
<dbReference type="RefSeq" id="WP_069809111.1">
    <property type="nucleotide sequence ID" value="NZ_CP017305.1"/>
</dbReference>
<dbReference type="CDD" id="cd16012">
    <property type="entry name" value="ALP"/>
    <property type="match status" value="2"/>
</dbReference>
<protein>
    <recommendedName>
        <fullName evidence="2">Cadherin domain-containing protein</fullName>
    </recommendedName>
</protein>
<dbReference type="GO" id="GO:0007156">
    <property type="term" value="P:homophilic cell adhesion via plasma membrane adhesion molecules"/>
    <property type="evidence" value="ECO:0007669"/>
    <property type="project" value="InterPro"/>
</dbReference>
<dbReference type="InterPro" id="IPR055188">
    <property type="entry name" value="Choice_anch_I"/>
</dbReference>
<dbReference type="OrthoDB" id="9794455at2"/>
<dbReference type="KEGG" id="clz:BIU88_04075"/>
<dbReference type="Pfam" id="PF22494">
    <property type="entry name" value="choice_anch_I"/>
    <property type="match status" value="1"/>
</dbReference>
<dbReference type="InterPro" id="IPR011045">
    <property type="entry name" value="N2O_reductase_N"/>
</dbReference>
<dbReference type="InterPro" id="IPR015919">
    <property type="entry name" value="Cadherin-like_sf"/>
</dbReference>
<dbReference type="PROSITE" id="PS50268">
    <property type="entry name" value="CADHERIN_2"/>
    <property type="match status" value="1"/>
</dbReference>
<reference evidence="3" key="1">
    <citation type="submission" date="2016-09" db="EMBL/GenBank/DDBJ databases">
        <title>Genome sequence of Chlorobaculum limnaeum.</title>
        <authorList>
            <person name="Liu Z."/>
            <person name="Tank M."/>
            <person name="Bryant D.A."/>
        </authorList>
    </citation>
    <scope>NUCLEOTIDE SEQUENCE [LARGE SCALE GENOMIC DNA]</scope>
    <source>
        <strain evidence="3">DSM 1677</strain>
    </source>
</reference>
<dbReference type="GO" id="GO:0016791">
    <property type="term" value="F:phosphatase activity"/>
    <property type="evidence" value="ECO:0007669"/>
    <property type="project" value="InterPro"/>
</dbReference>
<evidence type="ECO:0000313" key="3">
    <source>
        <dbReference type="EMBL" id="AOS83391.1"/>
    </source>
</evidence>
<evidence type="ECO:0000256" key="1">
    <source>
        <dbReference type="ARBA" id="ARBA00022729"/>
    </source>
</evidence>
<evidence type="ECO:0000313" key="4">
    <source>
        <dbReference type="Proteomes" id="UP000095185"/>
    </source>
</evidence>
<dbReference type="Proteomes" id="UP000095185">
    <property type="component" value="Chromosome"/>
</dbReference>
<dbReference type="SUPFAM" id="SSF50993">
    <property type="entry name" value="Peptidase/esterase 'gauge' domain"/>
    <property type="match status" value="1"/>
</dbReference>
<dbReference type="InterPro" id="IPR001952">
    <property type="entry name" value="Alkaline_phosphatase"/>
</dbReference>
<dbReference type="Pfam" id="PF13205">
    <property type="entry name" value="Big_5"/>
    <property type="match status" value="1"/>
</dbReference>
<dbReference type="PANTHER" id="PTHR46928:SF1">
    <property type="entry name" value="MESENCHYME-SPECIFIC CELL SURFACE GLYCOPROTEIN"/>
    <property type="match status" value="1"/>
</dbReference>
<dbReference type="SUPFAM" id="SSF50974">
    <property type="entry name" value="Nitrous oxide reductase, N-terminal domain"/>
    <property type="match status" value="1"/>
</dbReference>
<name>A0A1D8CZ31_CHLLM</name>
<dbReference type="InterPro" id="IPR015943">
    <property type="entry name" value="WD40/YVTN_repeat-like_dom_sf"/>
</dbReference>
<keyword evidence="1" id="KW-0732">Signal</keyword>
<dbReference type="InterPro" id="IPR052956">
    <property type="entry name" value="Mesenchyme-surface_protein"/>
</dbReference>
<dbReference type="Gene3D" id="2.130.10.10">
    <property type="entry name" value="YVTN repeat-like/Quinoprotein amine dehydrogenase"/>
    <property type="match status" value="2"/>
</dbReference>
<dbReference type="InterPro" id="IPR028059">
    <property type="entry name" value="SWM_rpt"/>
</dbReference>
<dbReference type="Gene3D" id="2.60.40.1220">
    <property type="match status" value="1"/>
</dbReference>
<dbReference type="InterPro" id="IPR002126">
    <property type="entry name" value="Cadherin-like_dom"/>
</dbReference>
<dbReference type="InterPro" id="IPR032812">
    <property type="entry name" value="SbsA_Ig"/>
</dbReference>
<dbReference type="PANTHER" id="PTHR46928">
    <property type="entry name" value="MESENCHYME-SPECIFIC CELL SURFACE GLYCOPROTEIN"/>
    <property type="match status" value="1"/>
</dbReference>
<dbReference type="InterPro" id="IPR017850">
    <property type="entry name" value="Alkaline_phosphatase_core_sf"/>
</dbReference>
<dbReference type="Pfam" id="PF13753">
    <property type="entry name" value="SWM_repeat"/>
    <property type="match status" value="1"/>
</dbReference>
<proteinExistence type="predicted"/>